<dbReference type="InterPro" id="IPR001715">
    <property type="entry name" value="CH_dom"/>
</dbReference>
<dbReference type="SUPFAM" id="SSF47576">
    <property type="entry name" value="Calponin-homology domain, CH-domain"/>
    <property type="match status" value="1"/>
</dbReference>
<comment type="similarity">
    <text evidence="3">Belongs to the smoothelin family.</text>
</comment>
<organism evidence="6 7">
    <name type="scientific">Ciona savignyi</name>
    <name type="common">Pacific transparent sea squirt</name>
    <dbReference type="NCBI Taxonomy" id="51511"/>
    <lineage>
        <taxon>Eukaryota</taxon>
        <taxon>Metazoa</taxon>
        <taxon>Chordata</taxon>
        <taxon>Tunicata</taxon>
        <taxon>Ascidiacea</taxon>
        <taxon>Phlebobranchia</taxon>
        <taxon>Cionidae</taxon>
        <taxon>Ciona</taxon>
    </lineage>
</organism>
<feature type="region of interest" description="Disordered" evidence="4">
    <location>
        <begin position="1"/>
        <end position="39"/>
    </location>
</feature>
<dbReference type="Proteomes" id="UP000007875">
    <property type="component" value="Unassembled WGS sequence"/>
</dbReference>
<dbReference type="PANTHER" id="PTHR23167">
    <property type="entry name" value="CALPONIN HOMOLOGY DOMAIN-CONTAINING PROTEIN DDB_G0272472-RELATED"/>
    <property type="match status" value="1"/>
</dbReference>
<dbReference type="Gene3D" id="1.10.418.10">
    <property type="entry name" value="Calponin-like domain"/>
    <property type="match status" value="1"/>
</dbReference>
<protein>
    <recommendedName>
        <fullName evidence="5">Calponin-homology (CH) domain-containing protein</fullName>
    </recommendedName>
</protein>
<dbReference type="Ensembl" id="ENSCSAVT00000007445.1">
    <property type="protein sequence ID" value="ENSCSAVP00000007348.1"/>
    <property type="gene ID" value="ENSCSAVG00000004388.1"/>
</dbReference>
<dbReference type="InterPro" id="IPR050540">
    <property type="entry name" value="F-actin_Monoox_Mical"/>
</dbReference>
<feature type="compositionally biased region" description="Basic and acidic residues" evidence="4">
    <location>
        <begin position="18"/>
        <end position="33"/>
    </location>
</feature>
<reference evidence="6" key="3">
    <citation type="submission" date="2025-09" db="UniProtKB">
        <authorList>
            <consortium name="Ensembl"/>
        </authorList>
    </citation>
    <scope>IDENTIFICATION</scope>
</reference>
<keyword evidence="2" id="KW-0175">Coiled coil</keyword>
<keyword evidence="7" id="KW-1185">Reference proteome</keyword>
<dbReference type="InParanoid" id="H2YPU0"/>
<evidence type="ECO:0000256" key="1">
    <source>
        <dbReference type="ARBA" id="ARBA00022553"/>
    </source>
</evidence>
<dbReference type="STRING" id="51511.ENSCSAVP00000007348"/>
<feature type="domain" description="Calponin-homology (CH)" evidence="5">
    <location>
        <begin position="77"/>
        <end position="184"/>
    </location>
</feature>
<dbReference type="SMART" id="SM00033">
    <property type="entry name" value="CH"/>
    <property type="match status" value="1"/>
</dbReference>
<dbReference type="PROSITE" id="PS50021">
    <property type="entry name" value="CH"/>
    <property type="match status" value="1"/>
</dbReference>
<dbReference type="InterPro" id="IPR036872">
    <property type="entry name" value="CH_dom_sf"/>
</dbReference>
<dbReference type="HOGENOM" id="CLU_040651_1_0_1"/>
<evidence type="ECO:0000313" key="7">
    <source>
        <dbReference type="Proteomes" id="UP000007875"/>
    </source>
</evidence>
<dbReference type="CDD" id="cd21200">
    <property type="entry name" value="CH_SMTN-like"/>
    <property type="match status" value="1"/>
</dbReference>
<evidence type="ECO:0000256" key="3">
    <source>
        <dbReference type="ARBA" id="ARBA00061655"/>
    </source>
</evidence>
<reference evidence="6" key="2">
    <citation type="submission" date="2025-08" db="UniProtKB">
        <authorList>
            <consortium name="Ensembl"/>
        </authorList>
    </citation>
    <scope>IDENTIFICATION</scope>
</reference>
<dbReference type="Pfam" id="PF00307">
    <property type="entry name" value="CH"/>
    <property type="match status" value="1"/>
</dbReference>
<dbReference type="FunFam" id="1.10.418.10:FF:000009">
    <property type="entry name" value="smoothelin isoform X2"/>
    <property type="match status" value="1"/>
</dbReference>
<evidence type="ECO:0000256" key="2">
    <source>
        <dbReference type="ARBA" id="ARBA00023054"/>
    </source>
</evidence>
<evidence type="ECO:0000259" key="5">
    <source>
        <dbReference type="PROSITE" id="PS50021"/>
    </source>
</evidence>
<dbReference type="GeneTree" id="ENSGT00940000154495"/>
<dbReference type="OMA" id="ANNIKQM"/>
<evidence type="ECO:0000256" key="4">
    <source>
        <dbReference type="SAM" id="MobiDB-lite"/>
    </source>
</evidence>
<keyword evidence="1" id="KW-0597">Phosphoprotein</keyword>
<reference evidence="7" key="1">
    <citation type="submission" date="2003-08" db="EMBL/GenBank/DDBJ databases">
        <authorList>
            <person name="Birren B."/>
            <person name="Nusbaum C."/>
            <person name="Abebe A."/>
            <person name="Abouelleil A."/>
            <person name="Adekoya E."/>
            <person name="Ait-zahra M."/>
            <person name="Allen N."/>
            <person name="Allen T."/>
            <person name="An P."/>
            <person name="Anderson M."/>
            <person name="Anderson S."/>
            <person name="Arachchi H."/>
            <person name="Armbruster J."/>
            <person name="Bachantsang P."/>
            <person name="Baldwin J."/>
            <person name="Barry A."/>
            <person name="Bayul T."/>
            <person name="Blitshsteyn B."/>
            <person name="Bloom T."/>
            <person name="Blye J."/>
            <person name="Boguslavskiy L."/>
            <person name="Borowsky M."/>
            <person name="Boukhgalter B."/>
            <person name="Brunache A."/>
            <person name="Butler J."/>
            <person name="Calixte N."/>
            <person name="Calvo S."/>
            <person name="Camarata J."/>
            <person name="Campo K."/>
            <person name="Chang J."/>
            <person name="Cheshatsang Y."/>
            <person name="Citroen M."/>
            <person name="Collymore A."/>
            <person name="Considine T."/>
            <person name="Cook A."/>
            <person name="Cooke P."/>
            <person name="Corum B."/>
            <person name="Cuomo C."/>
            <person name="David R."/>
            <person name="Dawoe T."/>
            <person name="Degray S."/>
            <person name="Dodge S."/>
            <person name="Dooley K."/>
            <person name="Dorje P."/>
            <person name="Dorjee K."/>
            <person name="Dorris L."/>
            <person name="Duffey N."/>
            <person name="Dupes A."/>
            <person name="Elkins T."/>
            <person name="Engels R."/>
            <person name="Erickson J."/>
            <person name="Farina A."/>
            <person name="Faro S."/>
            <person name="Ferreira P."/>
            <person name="Fischer H."/>
            <person name="Fitzgerald M."/>
            <person name="Foley K."/>
            <person name="Gage D."/>
            <person name="Galagan J."/>
            <person name="Gearin G."/>
            <person name="Gnerre S."/>
            <person name="Gnirke A."/>
            <person name="Goyette A."/>
            <person name="Graham J."/>
            <person name="Grandbois E."/>
            <person name="Gyaltsen K."/>
            <person name="Hafez N."/>
            <person name="Hagopian D."/>
            <person name="Hagos B."/>
            <person name="Hall J."/>
            <person name="Hatcher B."/>
            <person name="Heller A."/>
            <person name="Higgins H."/>
            <person name="Honan T."/>
            <person name="Horn A."/>
            <person name="Houde N."/>
            <person name="Hughes L."/>
            <person name="Hulme W."/>
            <person name="Husby E."/>
            <person name="Iliev I."/>
            <person name="Jaffe D."/>
            <person name="Jones C."/>
            <person name="Kamal M."/>
            <person name="Kamat A."/>
            <person name="Kamvysselis M."/>
            <person name="Karlsson E."/>
            <person name="Kells C."/>
            <person name="Kieu A."/>
            <person name="Kisner P."/>
            <person name="Kodira C."/>
            <person name="Kulbokas E."/>
            <person name="Labutti K."/>
            <person name="Lama D."/>
            <person name="Landers T."/>
            <person name="Leger J."/>
            <person name="Levine S."/>
            <person name="Lewis D."/>
            <person name="Lewis T."/>
            <person name="Lindblad-toh K."/>
            <person name="Liu X."/>
            <person name="Lokyitsang T."/>
            <person name="Lokyitsang Y."/>
            <person name="Lucien O."/>
            <person name="Lui A."/>
            <person name="Ma L.J."/>
            <person name="Mabbitt R."/>
            <person name="Macdonald J."/>
            <person name="Maclean C."/>
            <person name="Major J."/>
            <person name="Manning J."/>
            <person name="Marabella R."/>
            <person name="Maru K."/>
            <person name="Matthews C."/>
            <person name="Mauceli E."/>
            <person name="Mccarthy M."/>
            <person name="Mcdonough S."/>
            <person name="Mcghee T."/>
            <person name="Meldrim J."/>
            <person name="Meneus L."/>
            <person name="Mesirov J."/>
            <person name="Mihalev A."/>
            <person name="Mihova T."/>
            <person name="Mikkelsen T."/>
            <person name="Mlenga V."/>
            <person name="Moru K."/>
            <person name="Mozes J."/>
            <person name="Mulrain L."/>
            <person name="Munson G."/>
            <person name="Naylor J."/>
            <person name="Newes C."/>
            <person name="Nguyen C."/>
            <person name="Nguyen N."/>
            <person name="Nguyen T."/>
            <person name="Nicol R."/>
            <person name="Nielsen C."/>
            <person name="Nizzari M."/>
            <person name="Norbu C."/>
            <person name="Norbu N."/>
            <person name="O'donnell P."/>
            <person name="Okoawo O."/>
            <person name="O'leary S."/>
            <person name="Omotosho B."/>
            <person name="O'neill K."/>
            <person name="Osman S."/>
            <person name="Parker S."/>
            <person name="Perrin D."/>
            <person name="Phunkhang P."/>
            <person name="Piqani B."/>
            <person name="Purcell S."/>
            <person name="Rachupka T."/>
            <person name="Ramasamy U."/>
            <person name="Rameau R."/>
            <person name="Ray V."/>
            <person name="Raymond C."/>
            <person name="Retta R."/>
            <person name="Richardson S."/>
            <person name="Rise C."/>
            <person name="Rodriguez J."/>
            <person name="Rogers J."/>
            <person name="Rogov P."/>
            <person name="Rutman M."/>
            <person name="Schupbach R."/>
            <person name="Seaman C."/>
            <person name="Settipalli S."/>
            <person name="Sharpe T."/>
            <person name="Sheridan J."/>
            <person name="Sherpa N."/>
            <person name="Shi J."/>
            <person name="Smirnov S."/>
            <person name="Smith C."/>
            <person name="Sougnez C."/>
            <person name="Spencer B."/>
            <person name="Stalker J."/>
            <person name="Stange-thomann N."/>
            <person name="Stavropoulos S."/>
            <person name="Stetson K."/>
            <person name="Stone C."/>
            <person name="Stone S."/>
            <person name="Stubbs M."/>
            <person name="Talamas J."/>
            <person name="Tchuinga P."/>
            <person name="Tenzing P."/>
            <person name="Tesfaye S."/>
            <person name="Theodore J."/>
            <person name="Thoulutsang Y."/>
            <person name="Topham K."/>
            <person name="Towey S."/>
            <person name="Tsamla T."/>
            <person name="Tsomo N."/>
            <person name="Vallee D."/>
            <person name="Vassiliev H."/>
            <person name="Venkataraman V."/>
            <person name="Vinson J."/>
            <person name="Vo A."/>
            <person name="Wade C."/>
            <person name="Wang S."/>
            <person name="Wangchuk T."/>
            <person name="Wangdi T."/>
            <person name="Whittaker C."/>
            <person name="Wilkinson J."/>
            <person name="Wu Y."/>
            <person name="Wyman D."/>
            <person name="Yadav S."/>
            <person name="Yang S."/>
            <person name="Yang X."/>
            <person name="Yeager S."/>
            <person name="Yee E."/>
            <person name="Young G."/>
            <person name="Zainoun J."/>
            <person name="Zembeck L."/>
            <person name="Zimmer A."/>
            <person name="Zody M."/>
            <person name="Lander E."/>
        </authorList>
    </citation>
    <scope>NUCLEOTIDE SEQUENCE [LARGE SCALE GENOMIC DNA]</scope>
</reference>
<dbReference type="AlphaFoldDB" id="H2YPU0"/>
<dbReference type="PANTHER" id="PTHR23167:SF88">
    <property type="entry name" value="CALPONIN-HOMOLOGY (CH) DOMAIN-CONTAINING PROTEIN"/>
    <property type="match status" value="1"/>
</dbReference>
<evidence type="ECO:0000313" key="6">
    <source>
        <dbReference type="Ensembl" id="ENSCSAVP00000007348.1"/>
    </source>
</evidence>
<proteinExistence type="inferred from homology"/>
<sequence>MSSSSTKKVGSIFDREEEAPKRLQVDKRREVMRNRSMPASSAKDARKMFVAMDGNTGNKAVGRKVGRSPTSVVPNANNIKQMLLKWCQAKTRGYEHVDITNFSGSWANGMAFCALVHNFFPEAFDYASLDPKNRPKNFQLAFDAAEKYADADQLLDVDDMMLMGNRPDSKCVFTYVQSLYNKLRRFEKPLTPLSPVIKVMGGISPTAKAIANEEAAGNPPR</sequence>
<name>H2YPU0_CIOSA</name>
<dbReference type="eggNOG" id="KOG4678">
    <property type="taxonomic scope" value="Eukaryota"/>
</dbReference>
<accession>H2YPU0</accession>